<dbReference type="Pfam" id="PF03392">
    <property type="entry name" value="OS-D"/>
    <property type="match status" value="1"/>
</dbReference>
<name>A0A9J7J2C5_SPOLT</name>
<dbReference type="Gene3D" id="1.10.2080.10">
    <property type="entry name" value="Insect odorant-binding protein A10/Ejaculatory bulb-specific protein 3"/>
    <property type="match status" value="1"/>
</dbReference>
<reference evidence="3" key="1">
    <citation type="submission" date="2025-08" db="UniProtKB">
        <authorList>
            <consortium name="RefSeq"/>
        </authorList>
    </citation>
    <scope>IDENTIFICATION</scope>
    <source>
        <strain evidence="3">Ishihara</strain>
        <tissue evidence="3">Whole body</tissue>
    </source>
</reference>
<dbReference type="KEGG" id="sliu:111361886"/>
<evidence type="ECO:0000256" key="1">
    <source>
        <dbReference type="SAM" id="SignalP"/>
    </source>
</evidence>
<dbReference type="PANTHER" id="PTHR11257:SF13">
    <property type="entry name" value="GEO07322P1"/>
    <property type="match status" value="1"/>
</dbReference>
<evidence type="ECO:0000313" key="3">
    <source>
        <dbReference type="RefSeq" id="XP_022834083.1"/>
    </source>
</evidence>
<dbReference type="PANTHER" id="PTHR11257">
    <property type="entry name" value="CHEMOSENSORY PROTEIN-RELATED"/>
    <property type="match status" value="1"/>
</dbReference>
<protein>
    <submittedName>
        <fullName evidence="3">Ejaculatory bulb-specific protein 3-like isoform X1</fullName>
    </submittedName>
</protein>
<dbReference type="SMR" id="A0A9J7J2C5"/>
<dbReference type="OrthoDB" id="7256944at2759"/>
<gene>
    <name evidence="3" type="primary">LOC111361886</name>
</gene>
<dbReference type="AlphaFoldDB" id="A0A9J7J2C5"/>
<sequence>MNINTDTMKCIYVLSVLLVFAAVQADEKYSSENDDLDIDAVVADVDALKGFVGCFMDAVTCHAVAADFKKDLPEAVATSCSKCTDAQKHIFHRFLLGLKQKLPADYEAFKKKFDPEGLHFHTLEANVANS</sequence>
<dbReference type="Proteomes" id="UP000301870">
    <property type="component" value="Unplaced"/>
</dbReference>
<dbReference type="RefSeq" id="XP_022834083.1">
    <property type="nucleotide sequence ID" value="XM_022978315.1"/>
</dbReference>
<keyword evidence="2" id="KW-1185">Reference proteome</keyword>
<accession>A0A9J7J2C5</accession>
<evidence type="ECO:0000313" key="2">
    <source>
        <dbReference type="Proteomes" id="UP000301870"/>
    </source>
</evidence>
<dbReference type="SUPFAM" id="SSF100910">
    <property type="entry name" value="Chemosensory protein Csp2"/>
    <property type="match status" value="1"/>
</dbReference>
<feature type="signal peptide" evidence="1">
    <location>
        <begin position="1"/>
        <end position="25"/>
    </location>
</feature>
<proteinExistence type="predicted"/>
<dbReference type="InterPro" id="IPR036682">
    <property type="entry name" value="OS_D_A10/PebIII_sf"/>
</dbReference>
<keyword evidence="1" id="KW-0732">Signal</keyword>
<dbReference type="CTD" id="115877656"/>
<organism evidence="2 3">
    <name type="scientific">Spodoptera litura</name>
    <name type="common">Asian cotton leafworm</name>
    <dbReference type="NCBI Taxonomy" id="69820"/>
    <lineage>
        <taxon>Eukaryota</taxon>
        <taxon>Metazoa</taxon>
        <taxon>Ecdysozoa</taxon>
        <taxon>Arthropoda</taxon>
        <taxon>Hexapoda</taxon>
        <taxon>Insecta</taxon>
        <taxon>Pterygota</taxon>
        <taxon>Neoptera</taxon>
        <taxon>Endopterygota</taxon>
        <taxon>Lepidoptera</taxon>
        <taxon>Glossata</taxon>
        <taxon>Ditrysia</taxon>
        <taxon>Noctuoidea</taxon>
        <taxon>Noctuidae</taxon>
        <taxon>Amphipyrinae</taxon>
        <taxon>Spodoptera</taxon>
    </lineage>
</organism>
<dbReference type="InterPro" id="IPR005055">
    <property type="entry name" value="A10/PebIII"/>
</dbReference>
<dbReference type="GeneID" id="111361886"/>
<feature type="chain" id="PRO_5039934381" evidence="1">
    <location>
        <begin position="26"/>
        <end position="130"/>
    </location>
</feature>